<dbReference type="OrthoDB" id="3563405at2759"/>
<evidence type="ECO:0000259" key="1">
    <source>
        <dbReference type="Pfam" id="PF06985"/>
    </source>
</evidence>
<reference evidence="2 3" key="1">
    <citation type="journal article" date="2013" name="BMC Genomics">
        <title>Genomics-driven discovery of the pneumocandin biosynthetic gene cluster in the fungus Glarea lozoyensis.</title>
        <authorList>
            <person name="Chen L."/>
            <person name="Yue Q."/>
            <person name="Zhang X."/>
            <person name="Xiang M."/>
            <person name="Wang C."/>
            <person name="Li S."/>
            <person name="Che Y."/>
            <person name="Ortiz-Lopez F.J."/>
            <person name="Bills G.F."/>
            <person name="Liu X."/>
            <person name="An Z."/>
        </authorList>
    </citation>
    <scope>NUCLEOTIDE SEQUENCE [LARGE SCALE GENOMIC DNA]</scope>
    <source>
        <strain evidence="3">ATCC 20868 / MF5171</strain>
    </source>
</reference>
<proteinExistence type="predicted"/>
<dbReference type="InterPro" id="IPR010730">
    <property type="entry name" value="HET"/>
</dbReference>
<gene>
    <name evidence="2" type="ORF">GLAREA_09538</name>
</gene>
<dbReference type="HOGENOM" id="CLU_744045_0_0_1"/>
<feature type="domain" description="Heterokaryon incompatibility" evidence="1">
    <location>
        <begin position="26"/>
        <end position="92"/>
    </location>
</feature>
<organism evidence="2 3">
    <name type="scientific">Glarea lozoyensis (strain ATCC 20868 / MF5171)</name>
    <dbReference type="NCBI Taxonomy" id="1116229"/>
    <lineage>
        <taxon>Eukaryota</taxon>
        <taxon>Fungi</taxon>
        <taxon>Dikarya</taxon>
        <taxon>Ascomycota</taxon>
        <taxon>Pezizomycotina</taxon>
        <taxon>Leotiomycetes</taxon>
        <taxon>Helotiales</taxon>
        <taxon>Helotiaceae</taxon>
        <taxon>Glarea</taxon>
    </lineage>
</organism>
<dbReference type="PANTHER" id="PTHR33112">
    <property type="entry name" value="DOMAIN PROTEIN, PUTATIVE-RELATED"/>
    <property type="match status" value="1"/>
</dbReference>
<dbReference type="AlphaFoldDB" id="S3DPN6"/>
<dbReference type="GeneID" id="19468586"/>
<dbReference type="EMBL" id="KE145368">
    <property type="protein sequence ID" value="EPE28418.1"/>
    <property type="molecule type" value="Genomic_DNA"/>
</dbReference>
<dbReference type="Proteomes" id="UP000016922">
    <property type="component" value="Unassembled WGS sequence"/>
</dbReference>
<evidence type="ECO:0000313" key="3">
    <source>
        <dbReference type="Proteomes" id="UP000016922"/>
    </source>
</evidence>
<keyword evidence="3" id="KW-1185">Reference proteome</keyword>
<dbReference type="KEGG" id="glz:GLAREA_09538"/>
<dbReference type="PANTHER" id="PTHR33112:SF16">
    <property type="entry name" value="HETEROKARYON INCOMPATIBILITY DOMAIN-CONTAINING PROTEIN"/>
    <property type="match status" value="1"/>
</dbReference>
<protein>
    <recommendedName>
        <fullName evidence="1">Heterokaryon incompatibility domain-containing protein</fullName>
    </recommendedName>
</protein>
<dbReference type="STRING" id="1116229.S3DPN6"/>
<dbReference type="Pfam" id="PF06985">
    <property type="entry name" value="HET"/>
    <property type="match status" value="1"/>
</dbReference>
<evidence type="ECO:0000313" key="2">
    <source>
        <dbReference type="EMBL" id="EPE28418.1"/>
    </source>
</evidence>
<dbReference type="RefSeq" id="XP_008084326.1">
    <property type="nucleotide sequence ID" value="XM_008086135.1"/>
</dbReference>
<accession>S3DPN6</accession>
<sequence length="372" mass="42450">MSQPPQIHVSPDHLLSCDPFPKTVPYLALSHCWGGDVALKTTKENYLERQRRISFADIPGTFQDAVTVTRDVGLNYLWINAMCAVDDEDYKNLDKQNLHEARNSFARIVGCNGDVSAVYVYHNIIHADPFEIVKGKVIQPLQKRALTTQEQALPTRMVHFTQHELFWHCEQAYQFECETVYRGITGEGKGFFTNAQKALWLYINAEDPHIQNASWKTVLNLYWRRNITNKMDFLPALAGIASKASCGLMWSVSFLSPRSQRVIPYRAPSRSRVSLEATSGKPFPDIIVTRFYGEDTHLETWADVENAFCVPDGMNIFGAVSSGEIKITGRIFQTKLTFFYFRALELGQPKLVILKLYHRQPIITSRFTFTPT</sequence>
<name>S3DPN6_GLAL2</name>